<evidence type="ECO:0000256" key="3">
    <source>
        <dbReference type="ARBA" id="ARBA00023237"/>
    </source>
</evidence>
<sequence length="268" mass="28471">MTQQRHRTRAGTATRTRTRGLVLAACGTTSAMLLTGVYAGTAHADPSSPPTPGPGPSASAPSPPAPSVPGGDNPTTIPTGSAPSLPGETGPQPEFSQPPDGLGKAKPPTKVDTDAAGLKLADGAELAPAKVLDIKFVTEDMGGEERRTDSNNKTKFTLQAEVLFPKDSSKLNGEAKSRIEDIATEANKQKATELNVFGFTDNLGSYEHGEKLSKERARAVQEELAKTLDPEVTYRVRGYSEDYPIADNGTEEGRKKNRRVEVSFPRDE</sequence>
<name>A0A1E7KLV1_9ACTN</name>
<dbReference type="InterPro" id="IPR006664">
    <property type="entry name" value="OMP_bac"/>
</dbReference>
<proteinExistence type="predicted"/>
<evidence type="ECO:0000256" key="1">
    <source>
        <dbReference type="ARBA" id="ARBA00004442"/>
    </source>
</evidence>
<evidence type="ECO:0000259" key="7">
    <source>
        <dbReference type="PROSITE" id="PS51123"/>
    </source>
</evidence>
<dbReference type="PRINTS" id="PR01021">
    <property type="entry name" value="OMPADOMAIN"/>
</dbReference>
<feature type="transmembrane region" description="Helical" evidence="6">
    <location>
        <begin position="21"/>
        <end position="40"/>
    </location>
</feature>
<dbReference type="AlphaFoldDB" id="A0A1E7KLV1"/>
<feature type="compositionally biased region" description="Polar residues" evidence="5">
    <location>
        <begin position="73"/>
        <end position="82"/>
    </location>
</feature>
<evidence type="ECO:0000313" key="9">
    <source>
        <dbReference type="Proteomes" id="UP000176101"/>
    </source>
</evidence>
<feature type="compositionally biased region" description="Basic and acidic residues" evidence="5">
    <location>
        <begin position="251"/>
        <end position="268"/>
    </location>
</feature>
<organism evidence="8 9">
    <name type="scientific">Streptomyces oceani</name>
    <dbReference type="NCBI Taxonomy" id="1075402"/>
    <lineage>
        <taxon>Bacteria</taxon>
        <taxon>Bacillati</taxon>
        <taxon>Actinomycetota</taxon>
        <taxon>Actinomycetes</taxon>
        <taxon>Kitasatosporales</taxon>
        <taxon>Streptomycetaceae</taxon>
        <taxon>Streptomyces</taxon>
    </lineage>
</organism>
<feature type="region of interest" description="Disordered" evidence="5">
    <location>
        <begin position="1"/>
        <end position="21"/>
    </location>
</feature>
<dbReference type="InterPro" id="IPR036737">
    <property type="entry name" value="OmpA-like_sf"/>
</dbReference>
<dbReference type="Proteomes" id="UP000176101">
    <property type="component" value="Unassembled WGS sequence"/>
</dbReference>
<dbReference type="InterPro" id="IPR006665">
    <property type="entry name" value="OmpA-like"/>
</dbReference>
<feature type="domain" description="OmpA-like" evidence="7">
    <location>
        <begin position="151"/>
        <end position="268"/>
    </location>
</feature>
<feature type="region of interest" description="Disordered" evidence="5">
    <location>
        <begin position="242"/>
        <end position="268"/>
    </location>
</feature>
<evidence type="ECO:0000313" key="8">
    <source>
        <dbReference type="EMBL" id="OEV04791.1"/>
    </source>
</evidence>
<keyword evidence="2 4" id="KW-0472">Membrane</keyword>
<evidence type="ECO:0000256" key="6">
    <source>
        <dbReference type="SAM" id="Phobius"/>
    </source>
</evidence>
<reference evidence="8 9" key="1">
    <citation type="journal article" date="2016" name="Front. Microbiol.">
        <title>Comparative Genomics Analysis of Streptomyces Species Reveals Their Adaptation to the Marine Environment and Their Diversity at the Genomic Level.</title>
        <authorList>
            <person name="Tian X."/>
            <person name="Zhang Z."/>
            <person name="Yang T."/>
            <person name="Chen M."/>
            <person name="Li J."/>
            <person name="Chen F."/>
            <person name="Yang J."/>
            <person name="Li W."/>
            <person name="Zhang B."/>
            <person name="Zhang Z."/>
            <person name="Wu J."/>
            <person name="Zhang C."/>
            <person name="Long L."/>
            <person name="Xiao J."/>
        </authorList>
    </citation>
    <scope>NUCLEOTIDE SEQUENCE [LARGE SCALE GENOMIC DNA]</scope>
    <source>
        <strain evidence="8 9">SCSIO 02100</strain>
    </source>
</reference>
<keyword evidence="9" id="KW-1185">Reference proteome</keyword>
<keyword evidence="3" id="KW-0998">Cell outer membrane</keyword>
<dbReference type="PANTHER" id="PTHR30329:SF21">
    <property type="entry name" value="LIPOPROTEIN YIAD-RELATED"/>
    <property type="match status" value="1"/>
</dbReference>
<feature type="region of interest" description="Disordered" evidence="5">
    <location>
        <begin position="40"/>
        <end position="124"/>
    </location>
</feature>
<dbReference type="PANTHER" id="PTHR30329">
    <property type="entry name" value="STATOR ELEMENT OF FLAGELLAR MOTOR COMPLEX"/>
    <property type="match status" value="1"/>
</dbReference>
<keyword evidence="6" id="KW-1133">Transmembrane helix</keyword>
<comment type="subcellular location">
    <subcellularLocation>
        <location evidence="1">Cell outer membrane</location>
    </subcellularLocation>
</comment>
<dbReference type="Pfam" id="PF00691">
    <property type="entry name" value="OmpA"/>
    <property type="match status" value="1"/>
</dbReference>
<dbReference type="CDD" id="cd07185">
    <property type="entry name" value="OmpA_C-like"/>
    <property type="match status" value="1"/>
</dbReference>
<dbReference type="SUPFAM" id="SSF103088">
    <property type="entry name" value="OmpA-like"/>
    <property type="match status" value="1"/>
</dbReference>
<comment type="caution">
    <text evidence="8">The sequence shown here is derived from an EMBL/GenBank/DDBJ whole genome shotgun (WGS) entry which is preliminary data.</text>
</comment>
<dbReference type="STRING" id="1075402.AN216_05840"/>
<dbReference type="PROSITE" id="PS51123">
    <property type="entry name" value="OMPA_2"/>
    <property type="match status" value="1"/>
</dbReference>
<accession>A0A1E7KLV1</accession>
<keyword evidence="6" id="KW-0812">Transmembrane</keyword>
<protein>
    <recommendedName>
        <fullName evidence="7">OmpA-like domain-containing protein</fullName>
    </recommendedName>
</protein>
<dbReference type="Gene3D" id="3.30.1330.60">
    <property type="entry name" value="OmpA-like domain"/>
    <property type="match status" value="1"/>
</dbReference>
<dbReference type="InterPro" id="IPR050330">
    <property type="entry name" value="Bact_OuterMem_StrucFunc"/>
</dbReference>
<dbReference type="PATRIC" id="fig|1075402.3.peg.5123"/>
<gene>
    <name evidence="8" type="ORF">AN216_05840</name>
</gene>
<dbReference type="PRINTS" id="PR01023">
    <property type="entry name" value="NAFLGMOTY"/>
</dbReference>
<dbReference type="GO" id="GO:0009279">
    <property type="term" value="C:cell outer membrane"/>
    <property type="evidence" value="ECO:0007669"/>
    <property type="project" value="UniProtKB-SubCell"/>
</dbReference>
<evidence type="ECO:0000256" key="4">
    <source>
        <dbReference type="PROSITE-ProRule" id="PRU00473"/>
    </source>
</evidence>
<dbReference type="RefSeq" id="WP_070195512.1">
    <property type="nucleotide sequence ID" value="NZ_LJGU01000112.1"/>
</dbReference>
<dbReference type="EMBL" id="LJGU01000112">
    <property type="protein sequence ID" value="OEV04791.1"/>
    <property type="molecule type" value="Genomic_DNA"/>
</dbReference>
<evidence type="ECO:0000256" key="2">
    <source>
        <dbReference type="ARBA" id="ARBA00023136"/>
    </source>
</evidence>
<feature type="compositionally biased region" description="Pro residues" evidence="5">
    <location>
        <begin position="47"/>
        <end position="67"/>
    </location>
</feature>
<evidence type="ECO:0000256" key="5">
    <source>
        <dbReference type="SAM" id="MobiDB-lite"/>
    </source>
</evidence>